<dbReference type="InterPro" id="IPR050829">
    <property type="entry name" value="CorA_MIT"/>
</dbReference>
<accession>A0A3M9YDC5</accession>
<dbReference type="InterPro" id="IPR002523">
    <property type="entry name" value="MgTranspt_CorA/ZnTranspt_ZntB"/>
</dbReference>
<comment type="caution">
    <text evidence="7">The sequence shown here is derived from an EMBL/GenBank/DDBJ whole genome shotgun (WGS) entry which is preliminary data.</text>
</comment>
<evidence type="ECO:0000313" key="8">
    <source>
        <dbReference type="Proteomes" id="UP000267145"/>
    </source>
</evidence>
<keyword evidence="4 6" id="KW-0472">Membrane</keyword>
<dbReference type="GO" id="GO:0046873">
    <property type="term" value="F:metal ion transmembrane transporter activity"/>
    <property type="evidence" value="ECO:0007669"/>
    <property type="project" value="InterPro"/>
</dbReference>
<evidence type="ECO:0000256" key="5">
    <source>
        <dbReference type="SAM" id="MobiDB-lite"/>
    </source>
</evidence>
<feature type="transmembrane region" description="Helical" evidence="6">
    <location>
        <begin position="284"/>
        <end position="304"/>
    </location>
</feature>
<keyword evidence="2 6" id="KW-0812">Transmembrane</keyword>
<evidence type="ECO:0000256" key="3">
    <source>
        <dbReference type="ARBA" id="ARBA00022989"/>
    </source>
</evidence>
<dbReference type="AlphaFoldDB" id="A0A3M9YDC5"/>
<name>A0A3M9YDC5_9PEZI</name>
<keyword evidence="8" id="KW-1185">Reference proteome</keyword>
<evidence type="ECO:0000256" key="1">
    <source>
        <dbReference type="ARBA" id="ARBA00004141"/>
    </source>
</evidence>
<dbReference type="GeneID" id="39609082"/>
<proteinExistence type="predicted"/>
<dbReference type="RefSeq" id="XP_028496070.1">
    <property type="nucleotide sequence ID" value="XM_028639549.1"/>
</dbReference>
<keyword evidence="3 6" id="KW-1133">Transmembrane helix</keyword>
<evidence type="ECO:0000256" key="4">
    <source>
        <dbReference type="ARBA" id="ARBA00023136"/>
    </source>
</evidence>
<evidence type="ECO:0000256" key="2">
    <source>
        <dbReference type="ARBA" id="ARBA00022692"/>
    </source>
</evidence>
<dbReference type="InterPro" id="IPR045863">
    <property type="entry name" value="CorA_TM1_TM2"/>
</dbReference>
<dbReference type="Proteomes" id="UP000267145">
    <property type="component" value="Unassembled WGS sequence"/>
</dbReference>
<reference evidence="7 8" key="1">
    <citation type="submission" date="2018-10" db="EMBL/GenBank/DDBJ databases">
        <title>Genome sequence of Verticillium nonalfalfae VnAa140.</title>
        <authorList>
            <person name="Stajich J.E."/>
            <person name="Kasson M.T."/>
        </authorList>
    </citation>
    <scope>NUCLEOTIDE SEQUENCE [LARGE SCALE GENOMIC DNA]</scope>
    <source>
        <strain evidence="7 8">VnAa140</strain>
    </source>
</reference>
<dbReference type="EMBL" id="RBVV01000033">
    <property type="protein sequence ID" value="RNJ57912.1"/>
    <property type="molecule type" value="Genomic_DNA"/>
</dbReference>
<dbReference type="PANTHER" id="PTHR47685:SF1">
    <property type="entry name" value="MAGNESIUM TRANSPORT PROTEIN CORA"/>
    <property type="match status" value="1"/>
</dbReference>
<dbReference type="Gene3D" id="1.20.58.340">
    <property type="entry name" value="Magnesium transport protein CorA, transmembrane region"/>
    <property type="match status" value="1"/>
</dbReference>
<gene>
    <name evidence="7" type="ORF">D7B24_005393</name>
</gene>
<evidence type="ECO:0000256" key="6">
    <source>
        <dbReference type="SAM" id="Phobius"/>
    </source>
</evidence>
<feature type="region of interest" description="Disordered" evidence="5">
    <location>
        <begin position="180"/>
        <end position="201"/>
    </location>
</feature>
<protein>
    <submittedName>
        <fullName evidence="7">Uncharacterized protein</fullName>
    </submittedName>
</protein>
<feature type="compositionally biased region" description="Polar residues" evidence="5">
    <location>
        <begin position="180"/>
        <end position="197"/>
    </location>
</feature>
<dbReference type="STRING" id="1051616.A0A3M9YDC5"/>
<dbReference type="PANTHER" id="PTHR47685">
    <property type="entry name" value="MAGNESIUM TRANSPORT PROTEIN CORA"/>
    <property type="match status" value="1"/>
</dbReference>
<sequence length="412" mass="47057">MVDQLWMWILDEKTIITSFPKRYGTQKYDHSGVHKAIRTKLDRARPNQIRSVFDLGLLVIDECSNTFFDRARKNDRQPQVIDQFSEAIGNVSRDETAAFERLYKWTNNASKIYRRPGNIEMSELHVPLLDINPEAALHREIEDIKEELEIMIYVVRSHHFVLESFINHVKHMLDGDSLFDTSGATPGQNTTSPTPNAMQARPPAVYNNPEARQHIFRFFELNAKEVQTKIKWRIKELEQLRDSAMSTCEGVKGLLALKQQQAGVVQAWMSLKQSEETVRQGRSIMLFTVVTIVFLPLTFTAAIFGMNAMELGADGSLKLAEEFAVMCKSRPARIRGQHANKATVPISIVIITITLAIAFSTWIRTFLWSIWHVAWFGIVTKTPIYNSWLDMGLTSDSVYKHAISVTSKLKDQ</sequence>
<dbReference type="Pfam" id="PF01544">
    <property type="entry name" value="CorA"/>
    <property type="match status" value="1"/>
</dbReference>
<comment type="subcellular location">
    <subcellularLocation>
        <location evidence="1">Membrane</location>
        <topology evidence="1">Multi-pass membrane protein</topology>
    </subcellularLocation>
</comment>
<feature type="transmembrane region" description="Helical" evidence="6">
    <location>
        <begin position="342"/>
        <end position="363"/>
    </location>
</feature>
<organism evidence="7 8">
    <name type="scientific">Verticillium nonalfalfae</name>
    <dbReference type="NCBI Taxonomy" id="1051616"/>
    <lineage>
        <taxon>Eukaryota</taxon>
        <taxon>Fungi</taxon>
        <taxon>Dikarya</taxon>
        <taxon>Ascomycota</taxon>
        <taxon>Pezizomycotina</taxon>
        <taxon>Sordariomycetes</taxon>
        <taxon>Hypocreomycetidae</taxon>
        <taxon>Glomerellales</taxon>
        <taxon>Plectosphaerellaceae</taxon>
        <taxon>Verticillium</taxon>
    </lineage>
</organism>
<evidence type="ECO:0000313" key="7">
    <source>
        <dbReference type="EMBL" id="RNJ57912.1"/>
    </source>
</evidence>
<dbReference type="SUPFAM" id="SSF144083">
    <property type="entry name" value="Magnesium transport protein CorA, transmembrane region"/>
    <property type="match status" value="1"/>
</dbReference>
<dbReference type="GO" id="GO:0016020">
    <property type="term" value="C:membrane"/>
    <property type="evidence" value="ECO:0007669"/>
    <property type="project" value="UniProtKB-SubCell"/>
</dbReference>